<dbReference type="Proteomes" id="UP000014728">
    <property type="component" value="Segment"/>
</dbReference>
<organism evidence="1 2">
    <name type="scientific">Cellulophaga phage phi18:3</name>
    <dbReference type="NCBI Taxonomy" id="1327983"/>
    <lineage>
        <taxon>Viruses</taxon>
        <taxon>Duplodnaviria</taxon>
        <taxon>Heunggongvirae</taxon>
        <taxon>Uroviricota</taxon>
        <taxon>Caudoviricetes</taxon>
        <taxon>Pachyviridae</taxon>
        <taxon>Baltivirus</taxon>
        <taxon>Baltivirus phi18tres</taxon>
    </lineage>
</organism>
<dbReference type="KEGG" id="vg:16797236"/>
<reference evidence="1 2" key="1">
    <citation type="journal article" date="2013" name="Proc. Natl. Acad. Sci. U.S.A.">
        <title>Twelve previously unknown phage genera are ubiquitous in global oceans.</title>
        <authorList>
            <person name="Holmfeldt K."/>
            <person name="Solonenko N."/>
            <person name="Shah M."/>
            <person name="Corrier K."/>
            <person name="Riemann L."/>
            <person name="Verberkmoes N.C."/>
            <person name="Sullivan M.B."/>
        </authorList>
    </citation>
    <scope>NUCLEOTIDE SEQUENCE [LARGE SCALE GENOMIC DNA]</scope>
    <source>
        <strain evidence="1">Phi18:3</strain>
    </source>
</reference>
<evidence type="ECO:0000313" key="2">
    <source>
        <dbReference type="Proteomes" id="UP000014728"/>
    </source>
</evidence>
<proteinExistence type="predicted"/>
<dbReference type="RefSeq" id="YP_008241248.1">
    <property type="nucleotide sequence ID" value="NC_021794.1"/>
</dbReference>
<evidence type="ECO:0000313" key="1">
    <source>
        <dbReference type="EMBL" id="AGO48567.1"/>
    </source>
</evidence>
<protein>
    <submittedName>
        <fullName evidence="1">Uncharacterized protein</fullName>
    </submittedName>
</protein>
<accession>S0A282</accession>
<gene>
    <name evidence="1" type="ORF">Phi18:3_gp055</name>
</gene>
<keyword evidence="2" id="KW-1185">Reference proteome</keyword>
<reference evidence="2" key="2">
    <citation type="submission" date="2013-03" db="EMBL/GenBank/DDBJ databases">
        <title>The Cellulophaga phages: a novel, diverse, and globally ubiquitous model system.</title>
        <authorList>
            <person name="Holmfeldt K."/>
            <person name="Solonenko N."/>
            <person name="Shah M."/>
            <person name="Corrier K."/>
            <person name="Riemann L."/>
            <person name="VerBerkmoes N.C."/>
            <person name="Sullivan M.B."/>
        </authorList>
    </citation>
    <scope>NUCLEOTIDE SEQUENCE [LARGE SCALE GENOMIC DNA]</scope>
</reference>
<dbReference type="EMBL" id="KC821620">
    <property type="protein sequence ID" value="AGO48567.1"/>
    <property type="molecule type" value="Genomic_DNA"/>
</dbReference>
<sequence length="35" mass="4016">MCLRVSDKQNPHIGQPLKTTTITLYLYRSLNSPII</sequence>
<name>S0A282_9CAUD</name>
<dbReference type="GeneID" id="16797236"/>